<evidence type="ECO:0000256" key="1">
    <source>
        <dbReference type="SAM" id="Phobius"/>
    </source>
</evidence>
<proteinExistence type="predicted"/>
<keyword evidence="1" id="KW-0472">Membrane</keyword>
<dbReference type="EMBL" id="KV968728">
    <property type="protein sequence ID" value="PIO23567.1"/>
    <property type="molecule type" value="Genomic_DNA"/>
</dbReference>
<evidence type="ECO:0000313" key="2">
    <source>
        <dbReference type="EMBL" id="PIO23567.1"/>
    </source>
</evidence>
<organism evidence="2 3">
    <name type="scientific">Aquarana catesbeiana</name>
    <name type="common">American bullfrog</name>
    <name type="synonym">Rana catesbeiana</name>
    <dbReference type="NCBI Taxonomy" id="8400"/>
    <lineage>
        <taxon>Eukaryota</taxon>
        <taxon>Metazoa</taxon>
        <taxon>Chordata</taxon>
        <taxon>Craniata</taxon>
        <taxon>Vertebrata</taxon>
        <taxon>Euteleostomi</taxon>
        <taxon>Amphibia</taxon>
        <taxon>Batrachia</taxon>
        <taxon>Anura</taxon>
        <taxon>Neobatrachia</taxon>
        <taxon>Ranoidea</taxon>
        <taxon>Ranidae</taxon>
        <taxon>Aquarana</taxon>
    </lineage>
</organism>
<evidence type="ECO:0000313" key="3">
    <source>
        <dbReference type="Proteomes" id="UP000228934"/>
    </source>
</evidence>
<keyword evidence="1" id="KW-0812">Transmembrane</keyword>
<gene>
    <name evidence="2" type="ORF">AB205_0087500</name>
</gene>
<dbReference type="AlphaFoldDB" id="A0A2G9R6R2"/>
<accession>A0A2G9R6R2</accession>
<reference evidence="3" key="1">
    <citation type="journal article" date="2017" name="Nat. Commun.">
        <title>The North American bullfrog draft genome provides insight into hormonal regulation of long noncoding RNA.</title>
        <authorList>
            <person name="Hammond S.A."/>
            <person name="Warren R.L."/>
            <person name="Vandervalk B.P."/>
            <person name="Kucuk E."/>
            <person name="Khan H."/>
            <person name="Gibb E.A."/>
            <person name="Pandoh P."/>
            <person name="Kirk H."/>
            <person name="Zhao Y."/>
            <person name="Jones M."/>
            <person name="Mungall A.J."/>
            <person name="Coope R."/>
            <person name="Pleasance S."/>
            <person name="Moore R.A."/>
            <person name="Holt R.A."/>
            <person name="Round J.M."/>
            <person name="Ohora S."/>
            <person name="Walle B.V."/>
            <person name="Veldhoen N."/>
            <person name="Helbing C.C."/>
            <person name="Birol I."/>
        </authorList>
    </citation>
    <scope>NUCLEOTIDE SEQUENCE [LARGE SCALE GENOMIC DNA]</scope>
</reference>
<keyword evidence="3" id="KW-1185">Reference proteome</keyword>
<protein>
    <submittedName>
        <fullName evidence="2">Uncharacterized protein</fullName>
    </submittedName>
</protein>
<sequence length="91" mass="10238">MYLILIHIGGRQYLGAPILLKKAFPLGRPPQPLGRGCEKEALVLINMGMWFFAGGFSLVRYALIMRACGLVWFKSKGVHTCPPLFWPARLH</sequence>
<feature type="transmembrane region" description="Helical" evidence="1">
    <location>
        <begin position="41"/>
        <end position="63"/>
    </location>
</feature>
<keyword evidence="1" id="KW-1133">Transmembrane helix</keyword>
<dbReference type="Proteomes" id="UP000228934">
    <property type="component" value="Unassembled WGS sequence"/>
</dbReference>
<name>A0A2G9R6R2_AQUCT</name>